<protein>
    <submittedName>
        <fullName evidence="1">Uncharacterized protein</fullName>
    </submittedName>
</protein>
<keyword evidence="2" id="KW-1185">Reference proteome</keyword>
<proteinExistence type="predicted"/>
<evidence type="ECO:0000313" key="1">
    <source>
        <dbReference type="EMBL" id="KAE8654913.1"/>
    </source>
</evidence>
<comment type="caution">
    <text evidence="1">The sequence shown here is derived from an EMBL/GenBank/DDBJ whole genome shotgun (WGS) entry which is preliminary data.</text>
</comment>
<gene>
    <name evidence="1" type="ORF">F3Y22_tig00117034pilonHSYRG00164</name>
</gene>
<name>A0A6A2WA52_HIBSY</name>
<reference evidence="1" key="1">
    <citation type="submission" date="2019-09" db="EMBL/GenBank/DDBJ databases">
        <title>Draft genome information of white flower Hibiscus syriacus.</title>
        <authorList>
            <person name="Kim Y.-M."/>
        </authorList>
    </citation>
    <scope>NUCLEOTIDE SEQUENCE [LARGE SCALE GENOMIC DNA]</scope>
    <source>
        <strain evidence="1">YM2019G1</strain>
    </source>
</reference>
<accession>A0A6A2WA52</accession>
<dbReference type="Proteomes" id="UP000436088">
    <property type="component" value="Unassembled WGS sequence"/>
</dbReference>
<evidence type="ECO:0000313" key="2">
    <source>
        <dbReference type="Proteomes" id="UP000436088"/>
    </source>
</evidence>
<dbReference type="EMBL" id="VEPZ02001782">
    <property type="protein sequence ID" value="KAE8654913.1"/>
    <property type="molecule type" value="Genomic_DNA"/>
</dbReference>
<sequence length="109" mass="11911">MKKFGKSREFGKSATHALKEEKGIQTELSASLEAALQVADCDYEFGLSDTVFEVTEKDDQGSDDEDDIQSTVKRSLLSTSRDFCAGHDPFAGAPRSTAHFFPKVDITSS</sequence>
<organism evidence="1 2">
    <name type="scientific">Hibiscus syriacus</name>
    <name type="common">Rose of Sharon</name>
    <dbReference type="NCBI Taxonomy" id="106335"/>
    <lineage>
        <taxon>Eukaryota</taxon>
        <taxon>Viridiplantae</taxon>
        <taxon>Streptophyta</taxon>
        <taxon>Embryophyta</taxon>
        <taxon>Tracheophyta</taxon>
        <taxon>Spermatophyta</taxon>
        <taxon>Magnoliopsida</taxon>
        <taxon>eudicotyledons</taxon>
        <taxon>Gunneridae</taxon>
        <taxon>Pentapetalae</taxon>
        <taxon>rosids</taxon>
        <taxon>malvids</taxon>
        <taxon>Malvales</taxon>
        <taxon>Malvaceae</taxon>
        <taxon>Malvoideae</taxon>
        <taxon>Hibiscus</taxon>
    </lineage>
</organism>
<dbReference type="AlphaFoldDB" id="A0A6A2WA52"/>